<dbReference type="SUPFAM" id="SSF51905">
    <property type="entry name" value="FAD/NAD(P)-binding domain"/>
    <property type="match status" value="1"/>
</dbReference>
<comment type="similarity">
    <text evidence="1">Belongs to the GMC oxidoreductase family.</text>
</comment>
<dbReference type="Pfam" id="PF05199">
    <property type="entry name" value="GMC_oxred_C"/>
    <property type="match status" value="1"/>
</dbReference>
<accession>A0A7C9FC06</accession>
<dbReference type="RefSeq" id="WP_373330791.1">
    <property type="nucleotide sequence ID" value="NZ_WHLY01000002.1"/>
</dbReference>
<dbReference type="PANTHER" id="PTHR46056">
    <property type="entry name" value="LONG-CHAIN-ALCOHOL OXIDASE"/>
    <property type="match status" value="1"/>
</dbReference>
<reference evidence="7 8" key="1">
    <citation type="submission" date="2019-10" db="EMBL/GenBank/DDBJ databases">
        <title>Draft Genome Sequence of Cytophagaceae sp. SJW1-29.</title>
        <authorList>
            <person name="Choi A."/>
        </authorList>
    </citation>
    <scope>NUCLEOTIDE SEQUENCE [LARGE SCALE GENOMIC DNA]</scope>
    <source>
        <strain evidence="7 8">SJW1-29</strain>
    </source>
</reference>
<dbReference type="InterPro" id="IPR000172">
    <property type="entry name" value="GMC_OxRdtase_N"/>
</dbReference>
<protein>
    <submittedName>
        <fullName evidence="7">Dehydrogenase</fullName>
    </submittedName>
</protein>
<dbReference type="PANTHER" id="PTHR46056:SF12">
    <property type="entry name" value="LONG-CHAIN-ALCOHOL OXIDASE"/>
    <property type="match status" value="1"/>
</dbReference>
<dbReference type="InterPro" id="IPR036188">
    <property type="entry name" value="FAD/NAD-bd_sf"/>
</dbReference>
<comment type="caution">
    <text evidence="7">The sequence shown here is derived from an EMBL/GenBank/DDBJ whole genome shotgun (WGS) entry which is preliminary data.</text>
</comment>
<sequence>MSDTHYDIIIIGTGAGGGTMLDTLRKSGKRILVLERGTFLPKEKANWDAGEVFQKERYHNAEDFLDDRGEPFQPETSYWVGGSTKFYGAAMFRLRETDFQRVQHAGGVSPKWPLTYADFEPYYTKAEKLYSVHGKSNLDPTEPYRSAGYPHDAISHEPVIQELYDTLTHKGYRPFYLPLGIRLNEQDPLRSACIRCDTCDGFPCLIDAKADADVTCIRPALNDSNVTLLTHARATRLLTNAQGNEIKAVEVESGGSQRQFSADIVVVSCGAINSALLFQQSATDRHPDGLANRSGQVGRNFMKHQNAAIMALSRQANPTVFQKTLGLNDFYYGDKEFNFPMGHIQLMGKANKDMIGADAPALAPDFVLEKVAHHTTDWWLMAEDLPDPDNRIELRKGKRILHYKANNEEGFNRLRTKWKAILQECTPCDSTLDHTLYFGKTISLAGVSHQNGTMRFGTDPATSVLDLNCKTHEIDNLYVVDASFFVSSGAVNPSLTIIANAIRVGEHILDRMK</sequence>
<keyword evidence="8" id="KW-1185">Reference proteome</keyword>
<evidence type="ECO:0000259" key="5">
    <source>
        <dbReference type="Pfam" id="PF00732"/>
    </source>
</evidence>
<evidence type="ECO:0000313" key="7">
    <source>
        <dbReference type="EMBL" id="MPR33170.1"/>
    </source>
</evidence>
<feature type="domain" description="Glucose-methanol-choline oxidoreductase N-terminal" evidence="5">
    <location>
        <begin position="80"/>
        <end position="304"/>
    </location>
</feature>
<evidence type="ECO:0000313" key="8">
    <source>
        <dbReference type="Proteomes" id="UP000479293"/>
    </source>
</evidence>
<dbReference type="Pfam" id="PF00732">
    <property type="entry name" value="GMC_oxred_N"/>
    <property type="match status" value="1"/>
</dbReference>
<gene>
    <name evidence="7" type="ORF">GBK04_07315</name>
</gene>
<name>A0A7C9FC06_9BACT</name>
<dbReference type="InterPro" id="IPR007867">
    <property type="entry name" value="GMC_OxRtase_C"/>
</dbReference>
<dbReference type="EMBL" id="WHLY01000002">
    <property type="protein sequence ID" value="MPR33170.1"/>
    <property type="molecule type" value="Genomic_DNA"/>
</dbReference>
<dbReference type="Proteomes" id="UP000479293">
    <property type="component" value="Unassembled WGS sequence"/>
</dbReference>
<feature type="domain" description="Glucose-methanol-choline oxidoreductase C-terminal" evidence="6">
    <location>
        <begin position="443"/>
        <end position="501"/>
    </location>
</feature>
<dbReference type="GO" id="GO:0016614">
    <property type="term" value="F:oxidoreductase activity, acting on CH-OH group of donors"/>
    <property type="evidence" value="ECO:0007669"/>
    <property type="project" value="InterPro"/>
</dbReference>
<evidence type="ECO:0000256" key="2">
    <source>
        <dbReference type="ARBA" id="ARBA00022630"/>
    </source>
</evidence>
<keyword evidence="4" id="KW-0560">Oxidoreductase</keyword>
<keyword evidence="3" id="KW-0274">FAD</keyword>
<keyword evidence="2" id="KW-0285">Flavoprotein</keyword>
<evidence type="ECO:0000256" key="4">
    <source>
        <dbReference type="ARBA" id="ARBA00023002"/>
    </source>
</evidence>
<dbReference type="Gene3D" id="3.50.50.60">
    <property type="entry name" value="FAD/NAD(P)-binding domain"/>
    <property type="match status" value="2"/>
</dbReference>
<evidence type="ECO:0000256" key="1">
    <source>
        <dbReference type="ARBA" id="ARBA00010790"/>
    </source>
</evidence>
<evidence type="ECO:0000259" key="6">
    <source>
        <dbReference type="Pfam" id="PF05199"/>
    </source>
</evidence>
<dbReference type="GO" id="GO:0050660">
    <property type="term" value="F:flavin adenine dinucleotide binding"/>
    <property type="evidence" value="ECO:0007669"/>
    <property type="project" value="InterPro"/>
</dbReference>
<dbReference type="AlphaFoldDB" id="A0A7C9FC06"/>
<organism evidence="7 8">
    <name type="scientific">Salmonirosea aquatica</name>
    <dbReference type="NCBI Taxonomy" id="2654236"/>
    <lineage>
        <taxon>Bacteria</taxon>
        <taxon>Pseudomonadati</taxon>
        <taxon>Bacteroidota</taxon>
        <taxon>Cytophagia</taxon>
        <taxon>Cytophagales</taxon>
        <taxon>Spirosomataceae</taxon>
        <taxon>Salmonirosea</taxon>
    </lineage>
</organism>
<evidence type="ECO:0000256" key="3">
    <source>
        <dbReference type="ARBA" id="ARBA00022827"/>
    </source>
</evidence>
<proteinExistence type="inferred from homology"/>